<dbReference type="SUPFAM" id="SSF81345">
    <property type="entry name" value="ABC transporter involved in vitamin B12 uptake, BtuC"/>
    <property type="match status" value="1"/>
</dbReference>
<evidence type="ECO:0000256" key="1">
    <source>
        <dbReference type="ARBA" id="ARBA00004651"/>
    </source>
</evidence>
<feature type="transmembrane region" description="Helical" evidence="8">
    <location>
        <begin position="107"/>
        <end position="126"/>
    </location>
</feature>
<dbReference type="EMBL" id="BMHY01000001">
    <property type="protein sequence ID" value="GGG51554.1"/>
    <property type="molecule type" value="Genomic_DNA"/>
</dbReference>
<evidence type="ECO:0000256" key="4">
    <source>
        <dbReference type="ARBA" id="ARBA00022475"/>
    </source>
</evidence>
<feature type="transmembrane region" description="Helical" evidence="8">
    <location>
        <begin position="291"/>
        <end position="312"/>
    </location>
</feature>
<organism evidence="9 10">
    <name type="scientific">Paenibacillus radicis</name>
    <name type="common">ex Gao et al. 2016</name>
    <dbReference type="NCBI Taxonomy" id="1737354"/>
    <lineage>
        <taxon>Bacteria</taxon>
        <taxon>Bacillati</taxon>
        <taxon>Bacillota</taxon>
        <taxon>Bacilli</taxon>
        <taxon>Bacillales</taxon>
        <taxon>Paenibacillaceae</taxon>
        <taxon>Paenibacillus</taxon>
    </lineage>
</organism>
<dbReference type="GO" id="GO:0033214">
    <property type="term" value="P:siderophore-iron import into cell"/>
    <property type="evidence" value="ECO:0007669"/>
    <property type="project" value="TreeGrafter"/>
</dbReference>
<proteinExistence type="inferred from homology"/>
<keyword evidence="7 8" id="KW-0472">Membrane</keyword>
<feature type="transmembrane region" description="Helical" evidence="8">
    <location>
        <begin position="165"/>
        <end position="187"/>
    </location>
</feature>
<sequence length="347" mass="36001">MALNNGTEAKPSVKLHARPVVATIILIGGTAALLLSMALAISVGAANISLETVWEAVFKFNPELTSHQIIRELRMPRAIACAVVGAAFAVSGAIMQGMTRNPLADPSLLGLNAGAGFVLAICFAFFPSLSYMSIMFFCFVGAALGVAIVYGVTSMAKGGLTPVRLTLAGAAVSALFVALSSGIQIHYKVGQNMAFWYHGGVAGINWQQISIIAPWIGGGLIGAIIISRAISLLSLGEDIAVSLGTRTGLIKILGLVFTLVLAGAGVSVAGAVGFIGLIIPHFARYLVGVNYRWIIPCSAVLGGLLVVLADIVARTMNPPSEFPIGALIALIGVPFFLYLAVKQRGEL</sequence>
<dbReference type="AlphaFoldDB" id="A0A917LQT5"/>
<dbReference type="GO" id="GO:0005886">
    <property type="term" value="C:plasma membrane"/>
    <property type="evidence" value="ECO:0007669"/>
    <property type="project" value="UniProtKB-SubCell"/>
</dbReference>
<dbReference type="GO" id="GO:0022857">
    <property type="term" value="F:transmembrane transporter activity"/>
    <property type="evidence" value="ECO:0007669"/>
    <property type="project" value="InterPro"/>
</dbReference>
<keyword evidence="5 8" id="KW-0812">Transmembrane</keyword>
<feature type="transmembrane region" description="Helical" evidence="8">
    <location>
        <begin position="75"/>
        <end position="95"/>
    </location>
</feature>
<gene>
    <name evidence="9" type="primary">fhuB</name>
    <name evidence="9" type="ORF">GCM10010918_00310</name>
</gene>
<dbReference type="Pfam" id="PF01032">
    <property type="entry name" value="FecCD"/>
    <property type="match status" value="1"/>
</dbReference>
<comment type="subcellular location">
    <subcellularLocation>
        <location evidence="1">Cell membrane</location>
        <topology evidence="1">Multi-pass membrane protein</topology>
    </subcellularLocation>
</comment>
<keyword evidence="3" id="KW-0813">Transport</keyword>
<keyword evidence="6 8" id="KW-1133">Transmembrane helix</keyword>
<feature type="transmembrane region" description="Helical" evidence="8">
    <location>
        <begin position="132"/>
        <end position="153"/>
    </location>
</feature>
<evidence type="ECO:0000256" key="5">
    <source>
        <dbReference type="ARBA" id="ARBA00022692"/>
    </source>
</evidence>
<dbReference type="RefSeq" id="WP_188886934.1">
    <property type="nucleotide sequence ID" value="NZ_BMHY01000001.1"/>
</dbReference>
<evidence type="ECO:0000313" key="10">
    <source>
        <dbReference type="Proteomes" id="UP000600247"/>
    </source>
</evidence>
<dbReference type="InterPro" id="IPR000522">
    <property type="entry name" value="ABC_transptr_permease_BtuC"/>
</dbReference>
<comment type="caution">
    <text evidence="9">The sequence shown here is derived from an EMBL/GenBank/DDBJ whole genome shotgun (WGS) entry which is preliminary data.</text>
</comment>
<dbReference type="FunFam" id="1.10.3470.10:FF:000001">
    <property type="entry name" value="Vitamin B12 ABC transporter permease BtuC"/>
    <property type="match status" value="1"/>
</dbReference>
<dbReference type="InterPro" id="IPR037294">
    <property type="entry name" value="ABC_BtuC-like"/>
</dbReference>
<evidence type="ECO:0000256" key="3">
    <source>
        <dbReference type="ARBA" id="ARBA00022448"/>
    </source>
</evidence>
<feature type="transmembrane region" description="Helical" evidence="8">
    <location>
        <begin position="252"/>
        <end position="279"/>
    </location>
</feature>
<dbReference type="Gene3D" id="1.10.3470.10">
    <property type="entry name" value="ABC transporter involved in vitamin B12 uptake, BtuC"/>
    <property type="match status" value="1"/>
</dbReference>
<reference evidence="9 10" key="1">
    <citation type="journal article" date="2014" name="Int. J. Syst. Evol. Microbiol.">
        <title>Complete genome sequence of Corynebacterium casei LMG S-19264T (=DSM 44701T), isolated from a smear-ripened cheese.</title>
        <authorList>
            <consortium name="US DOE Joint Genome Institute (JGI-PGF)"/>
            <person name="Walter F."/>
            <person name="Albersmeier A."/>
            <person name="Kalinowski J."/>
            <person name="Ruckert C."/>
        </authorList>
    </citation>
    <scope>NUCLEOTIDE SEQUENCE [LARGE SCALE GENOMIC DNA]</scope>
    <source>
        <strain evidence="9 10">CGMCC 1.15286</strain>
    </source>
</reference>
<evidence type="ECO:0000256" key="6">
    <source>
        <dbReference type="ARBA" id="ARBA00022989"/>
    </source>
</evidence>
<keyword evidence="4" id="KW-1003">Cell membrane</keyword>
<feature type="transmembrane region" description="Helical" evidence="8">
    <location>
        <begin position="20"/>
        <end position="45"/>
    </location>
</feature>
<evidence type="ECO:0000256" key="8">
    <source>
        <dbReference type="SAM" id="Phobius"/>
    </source>
</evidence>
<feature type="transmembrane region" description="Helical" evidence="8">
    <location>
        <begin position="324"/>
        <end position="341"/>
    </location>
</feature>
<accession>A0A917LQT5</accession>
<dbReference type="Proteomes" id="UP000600247">
    <property type="component" value="Unassembled WGS sequence"/>
</dbReference>
<dbReference type="CDD" id="cd06550">
    <property type="entry name" value="TM_ABC_iron-siderophores_like"/>
    <property type="match status" value="1"/>
</dbReference>
<comment type="similarity">
    <text evidence="2">Belongs to the binding-protein-dependent transport system permease family. FecCD subfamily.</text>
</comment>
<dbReference type="PANTHER" id="PTHR30472:SF58">
    <property type="entry name" value="IRON(3+)-HYDROXAMATE IMPORT SYSTEM PERMEASE PROTEIN FHUB"/>
    <property type="match status" value="1"/>
</dbReference>
<evidence type="ECO:0000256" key="7">
    <source>
        <dbReference type="ARBA" id="ARBA00023136"/>
    </source>
</evidence>
<evidence type="ECO:0000256" key="2">
    <source>
        <dbReference type="ARBA" id="ARBA00007935"/>
    </source>
</evidence>
<name>A0A917LQT5_9BACL</name>
<dbReference type="PANTHER" id="PTHR30472">
    <property type="entry name" value="FERRIC ENTEROBACTIN TRANSPORT SYSTEM PERMEASE PROTEIN"/>
    <property type="match status" value="1"/>
</dbReference>
<protein>
    <submittedName>
        <fullName evidence="9">Ferrichrome ABC transporter permease</fullName>
    </submittedName>
</protein>
<feature type="transmembrane region" description="Helical" evidence="8">
    <location>
        <begin position="207"/>
        <end position="231"/>
    </location>
</feature>
<keyword evidence="10" id="KW-1185">Reference proteome</keyword>
<evidence type="ECO:0000313" key="9">
    <source>
        <dbReference type="EMBL" id="GGG51554.1"/>
    </source>
</evidence>